<sequence>MDRNHHAHRAAERGWPATFMGFTPDQRGYFMEPGLPWQPRTDSPAYVATPDRRGQHVIWHYLRFACDYMAPRFPGGTVVNIAPVWHRDELEVGRVYAHVYQDAATKAKRAQVGRLAFIGGNYLELTLDNAATGLLWPLRADETEATWDVYEVTHYVAYPGEDETAAGV</sequence>
<dbReference type="Proteomes" id="UP000664369">
    <property type="component" value="Unassembled WGS sequence"/>
</dbReference>
<proteinExistence type="predicted"/>
<dbReference type="EMBL" id="JAGETZ010000008">
    <property type="protein sequence ID" value="MBO2010866.1"/>
    <property type="molecule type" value="Genomic_DNA"/>
</dbReference>
<reference evidence="1 2" key="1">
    <citation type="submission" date="2021-03" db="EMBL/GenBank/DDBJ databases">
        <authorList>
            <person name="Kim M.K."/>
        </authorList>
    </citation>
    <scope>NUCLEOTIDE SEQUENCE [LARGE SCALE GENOMIC DNA]</scope>
    <source>
        <strain evidence="1 2">BT442</strain>
    </source>
</reference>
<gene>
    <name evidence="1" type="ORF">J4E00_17535</name>
</gene>
<keyword evidence="2" id="KW-1185">Reference proteome</keyword>
<accession>A0ABS3QIB0</accession>
<evidence type="ECO:0000313" key="2">
    <source>
        <dbReference type="Proteomes" id="UP000664369"/>
    </source>
</evidence>
<evidence type="ECO:0000313" key="1">
    <source>
        <dbReference type="EMBL" id="MBO2010866.1"/>
    </source>
</evidence>
<protein>
    <submittedName>
        <fullName evidence="1">Uncharacterized protein</fullName>
    </submittedName>
</protein>
<name>A0ABS3QIB0_9BACT</name>
<dbReference type="RefSeq" id="WP_208176516.1">
    <property type="nucleotide sequence ID" value="NZ_JAGETZ010000008.1"/>
</dbReference>
<organism evidence="1 2">
    <name type="scientific">Hymenobacter negativus</name>
    <dbReference type="NCBI Taxonomy" id="2795026"/>
    <lineage>
        <taxon>Bacteria</taxon>
        <taxon>Pseudomonadati</taxon>
        <taxon>Bacteroidota</taxon>
        <taxon>Cytophagia</taxon>
        <taxon>Cytophagales</taxon>
        <taxon>Hymenobacteraceae</taxon>
        <taxon>Hymenobacter</taxon>
    </lineage>
</organism>
<comment type="caution">
    <text evidence="1">The sequence shown here is derived from an EMBL/GenBank/DDBJ whole genome shotgun (WGS) entry which is preliminary data.</text>
</comment>